<accession>A0ACB6QYX1</accession>
<gene>
    <name evidence="1" type="ORF">BDR25DRAFT_353920</name>
</gene>
<keyword evidence="2" id="KW-1185">Reference proteome</keyword>
<comment type="caution">
    <text evidence="1">The sequence shown here is derived from an EMBL/GenBank/DDBJ whole genome shotgun (WGS) entry which is preliminary data.</text>
</comment>
<evidence type="ECO:0000313" key="1">
    <source>
        <dbReference type="EMBL" id="KAF2472218.1"/>
    </source>
</evidence>
<reference evidence="1" key="1">
    <citation type="journal article" date="2020" name="Stud. Mycol.">
        <title>101 Dothideomycetes genomes: a test case for predicting lifestyles and emergence of pathogens.</title>
        <authorList>
            <person name="Haridas S."/>
            <person name="Albert R."/>
            <person name="Binder M."/>
            <person name="Bloem J."/>
            <person name="Labutti K."/>
            <person name="Salamov A."/>
            <person name="Andreopoulos B."/>
            <person name="Baker S."/>
            <person name="Barry K."/>
            <person name="Bills G."/>
            <person name="Bluhm B."/>
            <person name="Cannon C."/>
            <person name="Castanera R."/>
            <person name="Culley D."/>
            <person name="Daum C."/>
            <person name="Ezra D."/>
            <person name="Gonzalez J."/>
            <person name="Henrissat B."/>
            <person name="Kuo A."/>
            <person name="Liang C."/>
            <person name="Lipzen A."/>
            <person name="Lutzoni F."/>
            <person name="Magnuson J."/>
            <person name="Mondo S."/>
            <person name="Nolan M."/>
            <person name="Ohm R."/>
            <person name="Pangilinan J."/>
            <person name="Park H.-J."/>
            <person name="Ramirez L."/>
            <person name="Alfaro M."/>
            <person name="Sun H."/>
            <person name="Tritt A."/>
            <person name="Yoshinaga Y."/>
            <person name="Zwiers L.-H."/>
            <person name="Turgeon B."/>
            <person name="Goodwin S."/>
            <person name="Spatafora J."/>
            <person name="Crous P."/>
            <person name="Grigoriev I."/>
        </authorList>
    </citation>
    <scope>NUCLEOTIDE SEQUENCE</scope>
    <source>
        <strain evidence="1">ATCC 200398</strain>
    </source>
</reference>
<dbReference type="EMBL" id="MU003503">
    <property type="protein sequence ID" value="KAF2472218.1"/>
    <property type="molecule type" value="Genomic_DNA"/>
</dbReference>
<dbReference type="Proteomes" id="UP000799755">
    <property type="component" value="Unassembled WGS sequence"/>
</dbReference>
<sequence length="542" mass="61203">MLKCEFDSGKNTDDMGDPAACKHILLILLVLNISKNDGTRQESDLGQILATCCTVHYLSIAYAIHLPVLSVIALTIFISFFPLLFSNASIKRHELIWPCTARSGIWRRTWERQRTAGRKNSSSKLALASSRQNASSPIIFHLVEIMNMYRESTPRDPRRRQSNSERKLTTAKNERTAERPWQGDLATLNGDEREWKQMLRRDLSDEEYVGPQHIMNMIDKPTLSEDYGVYVRLVRPFILVTTHSSFLDCLSSNTPVGLLYNSHLCETLVKSQFNAASSPTAVETALDLPTLIKWMKNTAQVVTREAQSLAFPIVLGQIDEIRATVARASRLFTQEGEGQEADFLPSTDLDQLHVLHDQAERHIDTHFRLLRHDTFGESIEALGSLIHVFENDPASLWNPKLKFGDFRDARFGNEHIVSAALPFTKETSLRDTQLAKYSTCSLASAAGTQTRIDHSLTKEGRRSGMKQFLLKRLAAIKQAMVSETRGVATHMGHCSLSANAASQWSKHPVKNAELELEGQIMKSFPGMRIRAYWRILQNMIRI</sequence>
<proteinExistence type="predicted"/>
<protein>
    <submittedName>
        <fullName evidence="1">Uncharacterized protein</fullName>
    </submittedName>
</protein>
<evidence type="ECO:0000313" key="2">
    <source>
        <dbReference type="Proteomes" id="UP000799755"/>
    </source>
</evidence>
<organism evidence="1 2">
    <name type="scientific">Lindgomyces ingoldianus</name>
    <dbReference type="NCBI Taxonomy" id="673940"/>
    <lineage>
        <taxon>Eukaryota</taxon>
        <taxon>Fungi</taxon>
        <taxon>Dikarya</taxon>
        <taxon>Ascomycota</taxon>
        <taxon>Pezizomycotina</taxon>
        <taxon>Dothideomycetes</taxon>
        <taxon>Pleosporomycetidae</taxon>
        <taxon>Pleosporales</taxon>
        <taxon>Lindgomycetaceae</taxon>
        <taxon>Lindgomyces</taxon>
    </lineage>
</organism>
<name>A0ACB6QYX1_9PLEO</name>